<gene>
    <name evidence="2" type="ORF">GJW-30_1_01319</name>
</gene>
<dbReference type="EMBL" id="AP014946">
    <property type="protein sequence ID" value="BAT58792.1"/>
    <property type="molecule type" value="Genomic_DNA"/>
</dbReference>
<dbReference type="RefSeq" id="WP_096353243.1">
    <property type="nucleotide sequence ID" value="NZ_AP014946.1"/>
</dbReference>
<dbReference type="Proteomes" id="UP000236884">
    <property type="component" value="Chromosome"/>
</dbReference>
<evidence type="ECO:0000313" key="3">
    <source>
        <dbReference type="Proteomes" id="UP000236884"/>
    </source>
</evidence>
<feature type="transmembrane region" description="Helical" evidence="1">
    <location>
        <begin position="16"/>
        <end position="37"/>
    </location>
</feature>
<dbReference type="KEGG" id="vgo:GJW-30_1_01319"/>
<keyword evidence="1" id="KW-1133">Transmembrane helix</keyword>
<evidence type="ECO:0000256" key="1">
    <source>
        <dbReference type="SAM" id="Phobius"/>
    </source>
</evidence>
<evidence type="ECO:0000313" key="2">
    <source>
        <dbReference type="EMBL" id="BAT58792.1"/>
    </source>
</evidence>
<protein>
    <submittedName>
        <fullName evidence="2">Uncharacterized protein</fullName>
    </submittedName>
</protein>
<keyword evidence="1" id="KW-0812">Transmembrane</keyword>
<proteinExistence type="predicted"/>
<keyword evidence="1" id="KW-0472">Membrane</keyword>
<reference evidence="2 3" key="1">
    <citation type="submission" date="2015-08" db="EMBL/GenBank/DDBJ databases">
        <title>Investigation of the bacterial diversity of lava forest soil.</title>
        <authorList>
            <person name="Lee J.S."/>
        </authorList>
    </citation>
    <scope>NUCLEOTIDE SEQUENCE [LARGE SCALE GENOMIC DNA]</scope>
    <source>
        <strain evidence="2 3">GJW-30</strain>
    </source>
</reference>
<accession>A0A0S3PS56</accession>
<dbReference type="AlphaFoldDB" id="A0A0S3PS56"/>
<sequence>MSHSLSTADRRTHGKILVVASAVAGIAIFAGFGLGHAPRAEAIAKRDVAQGVVKAAKPTATASRFYVVLR</sequence>
<name>A0A0S3PS56_9BRAD</name>
<keyword evidence="3" id="KW-1185">Reference proteome</keyword>
<organism evidence="2 3">
    <name type="scientific">Variibacter gotjawalensis</name>
    <dbReference type="NCBI Taxonomy" id="1333996"/>
    <lineage>
        <taxon>Bacteria</taxon>
        <taxon>Pseudomonadati</taxon>
        <taxon>Pseudomonadota</taxon>
        <taxon>Alphaproteobacteria</taxon>
        <taxon>Hyphomicrobiales</taxon>
        <taxon>Nitrobacteraceae</taxon>
        <taxon>Variibacter</taxon>
    </lineage>
</organism>